<feature type="transmembrane region" description="Helical" evidence="7">
    <location>
        <begin position="147"/>
        <end position="168"/>
    </location>
</feature>
<evidence type="ECO:0000313" key="10">
    <source>
        <dbReference type="EMBL" id="CAI3946553.1"/>
    </source>
</evidence>
<dbReference type="InterPro" id="IPR011701">
    <property type="entry name" value="MFS"/>
</dbReference>
<feature type="transmembrane region" description="Helical" evidence="7">
    <location>
        <begin position="12"/>
        <end position="34"/>
    </location>
</feature>
<feature type="domain" description="Major facilitator superfamily (MFS) profile" evidence="8">
    <location>
        <begin position="10"/>
        <end position="421"/>
    </location>
</feature>
<feature type="transmembrane region" description="Helical" evidence="7">
    <location>
        <begin position="235"/>
        <end position="256"/>
    </location>
</feature>
<comment type="caution">
    <text evidence="9">The sequence shown here is derived from an EMBL/GenBank/DDBJ whole genome shotgun (WGS) entry which is preliminary data.</text>
</comment>
<dbReference type="InterPro" id="IPR004748">
    <property type="entry name" value="Polyol_permease-like"/>
</dbReference>
<dbReference type="CDD" id="cd17337">
    <property type="entry name" value="MFS_CsbX"/>
    <property type="match status" value="1"/>
</dbReference>
<feature type="transmembrane region" description="Helical" evidence="7">
    <location>
        <begin position="110"/>
        <end position="135"/>
    </location>
</feature>
<evidence type="ECO:0000256" key="3">
    <source>
        <dbReference type="ARBA" id="ARBA00022475"/>
    </source>
</evidence>
<dbReference type="PANTHER" id="PTHR23517">
    <property type="entry name" value="RESISTANCE PROTEIN MDTM, PUTATIVE-RELATED-RELATED"/>
    <property type="match status" value="1"/>
</dbReference>
<dbReference type="Gene3D" id="1.20.1250.20">
    <property type="entry name" value="MFS general substrate transporter like domains"/>
    <property type="match status" value="2"/>
</dbReference>
<dbReference type="PANTHER" id="PTHR23517:SF3">
    <property type="entry name" value="INTEGRAL MEMBRANE TRANSPORT PROTEIN"/>
    <property type="match status" value="1"/>
</dbReference>
<dbReference type="SUPFAM" id="SSF103473">
    <property type="entry name" value="MFS general substrate transporter"/>
    <property type="match status" value="1"/>
</dbReference>
<accession>A0A9W4X9F3</accession>
<dbReference type="Proteomes" id="UP001154255">
    <property type="component" value="Unassembled WGS sequence"/>
</dbReference>
<dbReference type="Proteomes" id="UP001154259">
    <property type="component" value="Unassembled WGS sequence"/>
</dbReference>
<sequence>MSNSQTKSRMVIGMPVSLFWGYIAVALFMAGDGFEQSFLAHYIHHDLGIAEDKGSLIFSIYGLTAALSSWLSGVFAETFGAKRIMIIGVIMWIVLHAAFMQFGIVPHNYYAIFAFYGLRGFAYPLFFYGFFYWVVKETPDNQLASAVGWIWSMFTIGYGIIGYCVPYFFVEKMGAEFTLWQALIWATAGAAITIFLLKTPPESKSEKEHKSQLSFGARVSEICSDLTLVFRSRDLAIALVIRAICNFSLFGVLTVVLPNFMTANDGGQFTLHQWQLISIFIYPIQPFTNVLWGIIGDRIGWLKQMRWVGFIGCGTATILLYYVPTLFPGNVYASIAVMLFFALTITSFVPMGAIFPMLAPERKGAAVSIQNLGGGLSQFLGNALVSVIYFIGFGNYGVFIIYGLLYYFAAILTYFIRLKQPGVDYKMT</sequence>
<evidence type="ECO:0000259" key="8">
    <source>
        <dbReference type="PROSITE" id="PS50850"/>
    </source>
</evidence>
<feature type="transmembrane region" description="Helical" evidence="7">
    <location>
        <begin position="276"/>
        <end position="295"/>
    </location>
</feature>
<evidence type="ECO:0000256" key="1">
    <source>
        <dbReference type="ARBA" id="ARBA00004651"/>
    </source>
</evidence>
<proteinExistence type="predicted"/>
<dbReference type="PROSITE" id="PS50850">
    <property type="entry name" value="MFS"/>
    <property type="match status" value="1"/>
</dbReference>
<dbReference type="EMBL" id="CAMXCM010000002">
    <property type="protein sequence ID" value="CAI3936899.1"/>
    <property type="molecule type" value="Genomic_DNA"/>
</dbReference>
<evidence type="ECO:0000256" key="2">
    <source>
        <dbReference type="ARBA" id="ARBA00022448"/>
    </source>
</evidence>
<dbReference type="InterPro" id="IPR020846">
    <property type="entry name" value="MFS_dom"/>
</dbReference>
<dbReference type="InterPro" id="IPR036259">
    <property type="entry name" value="MFS_trans_sf"/>
</dbReference>
<feature type="transmembrane region" description="Helical" evidence="7">
    <location>
        <begin position="84"/>
        <end position="104"/>
    </location>
</feature>
<organism evidence="9 11">
    <name type="scientific">Commensalibacter communis</name>
    <dbReference type="NCBI Taxonomy" id="2972786"/>
    <lineage>
        <taxon>Bacteria</taxon>
        <taxon>Pseudomonadati</taxon>
        <taxon>Pseudomonadota</taxon>
        <taxon>Alphaproteobacteria</taxon>
        <taxon>Acetobacterales</taxon>
        <taxon>Acetobacteraceae</taxon>
    </lineage>
</organism>
<feature type="transmembrane region" description="Helical" evidence="7">
    <location>
        <begin position="335"/>
        <end position="359"/>
    </location>
</feature>
<keyword evidence="3" id="KW-1003">Cell membrane</keyword>
<evidence type="ECO:0000256" key="4">
    <source>
        <dbReference type="ARBA" id="ARBA00022692"/>
    </source>
</evidence>
<feature type="transmembrane region" description="Helical" evidence="7">
    <location>
        <begin position="397"/>
        <end position="416"/>
    </location>
</feature>
<keyword evidence="12" id="KW-1185">Reference proteome</keyword>
<keyword evidence="5 7" id="KW-1133">Transmembrane helix</keyword>
<name>A0A9W4X9F3_9PROT</name>
<keyword evidence="2" id="KW-0813">Transport</keyword>
<feature type="transmembrane region" description="Helical" evidence="7">
    <location>
        <begin position="54"/>
        <end position="72"/>
    </location>
</feature>
<feature type="transmembrane region" description="Helical" evidence="7">
    <location>
        <begin position="180"/>
        <end position="197"/>
    </location>
</feature>
<dbReference type="RefSeq" id="WP_271789867.1">
    <property type="nucleotide sequence ID" value="NZ_CAMXCJ010000003.1"/>
</dbReference>
<gene>
    <name evidence="10" type="ORF">R53529_LOCUS1440</name>
    <name evidence="9" type="ORF">R53530_LOCUS994</name>
</gene>
<evidence type="ECO:0000256" key="7">
    <source>
        <dbReference type="SAM" id="Phobius"/>
    </source>
</evidence>
<dbReference type="NCBIfam" id="TIGR00897">
    <property type="entry name" value="2A0118"/>
    <property type="match status" value="1"/>
</dbReference>
<evidence type="ECO:0000256" key="6">
    <source>
        <dbReference type="ARBA" id="ARBA00023136"/>
    </source>
</evidence>
<dbReference type="InterPro" id="IPR050171">
    <property type="entry name" value="MFS_Transporters"/>
</dbReference>
<feature type="transmembrane region" description="Helical" evidence="7">
    <location>
        <begin position="371"/>
        <end position="391"/>
    </location>
</feature>
<comment type="subcellular location">
    <subcellularLocation>
        <location evidence="1">Cell membrane</location>
        <topology evidence="1">Multi-pass membrane protein</topology>
    </subcellularLocation>
</comment>
<dbReference type="GeneID" id="83712297"/>
<evidence type="ECO:0000256" key="5">
    <source>
        <dbReference type="ARBA" id="ARBA00022989"/>
    </source>
</evidence>
<dbReference type="AlphaFoldDB" id="A0A9W4X9F3"/>
<feature type="transmembrane region" description="Helical" evidence="7">
    <location>
        <begin position="307"/>
        <end position="323"/>
    </location>
</feature>
<evidence type="ECO:0000313" key="12">
    <source>
        <dbReference type="Proteomes" id="UP001154259"/>
    </source>
</evidence>
<dbReference type="Pfam" id="PF07690">
    <property type="entry name" value="MFS_1"/>
    <property type="match status" value="1"/>
</dbReference>
<evidence type="ECO:0000313" key="9">
    <source>
        <dbReference type="EMBL" id="CAI3936899.1"/>
    </source>
</evidence>
<keyword evidence="4 7" id="KW-0812">Transmembrane</keyword>
<protein>
    <submittedName>
        <fullName evidence="9 10">Sugar phosphate permease (UhpC)</fullName>
    </submittedName>
</protein>
<dbReference type="GO" id="GO:0022857">
    <property type="term" value="F:transmembrane transporter activity"/>
    <property type="evidence" value="ECO:0007669"/>
    <property type="project" value="InterPro"/>
</dbReference>
<dbReference type="EMBL" id="CAMXCS010000002">
    <property type="protein sequence ID" value="CAI3946553.1"/>
    <property type="molecule type" value="Genomic_DNA"/>
</dbReference>
<reference evidence="9" key="1">
    <citation type="submission" date="2022-10" db="EMBL/GenBank/DDBJ databases">
        <authorList>
            <person name="Botero Cardona J."/>
        </authorList>
    </citation>
    <scope>NUCLEOTIDE SEQUENCE</scope>
    <source>
        <strain evidence="9">LMG 31819</strain>
        <strain evidence="10">R-53529</strain>
    </source>
</reference>
<evidence type="ECO:0000313" key="11">
    <source>
        <dbReference type="Proteomes" id="UP001154255"/>
    </source>
</evidence>
<keyword evidence="6 7" id="KW-0472">Membrane</keyword>
<dbReference type="GO" id="GO:0005886">
    <property type="term" value="C:plasma membrane"/>
    <property type="evidence" value="ECO:0007669"/>
    <property type="project" value="UniProtKB-SubCell"/>
</dbReference>